<dbReference type="InterPro" id="IPR051226">
    <property type="entry name" value="PP1_Regulatory_Subunit"/>
</dbReference>
<dbReference type="PANTHER" id="PTHR24179">
    <property type="entry name" value="PROTEIN PHOSPHATASE 1 REGULATORY SUBUNIT 12"/>
    <property type="match status" value="1"/>
</dbReference>
<evidence type="ECO:0000256" key="2">
    <source>
        <dbReference type="ARBA" id="ARBA00023043"/>
    </source>
</evidence>
<dbReference type="GO" id="GO:1903670">
    <property type="term" value="P:regulation of sprouting angiogenesis"/>
    <property type="evidence" value="ECO:0007669"/>
    <property type="project" value="TreeGrafter"/>
</dbReference>
<reference evidence="5" key="1">
    <citation type="submission" date="2021-01" db="EMBL/GenBank/DDBJ databases">
        <title>A chromosome-scale assembly of European eel, Anguilla anguilla.</title>
        <authorList>
            <person name="Henkel C."/>
            <person name="Jong-Raadsen S.A."/>
            <person name="Dufour S."/>
            <person name="Weltzien F.-A."/>
            <person name="Palstra A.P."/>
            <person name="Pelster B."/>
            <person name="Spaink H.P."/>
            <person name="Van Den Thillart G.E."/>
            <person name="Jansen H."/>
            <person name="Zahm M."/>
            <person name="Klopp C."/>
            <person name="Cedric C."/>
            <person name="Louis A."/>
            <person name="Berthelot C."/>
            <person name="Parey E."/>
            <person name="Roest Crollius H."/>
            <person name="Montfort J."/>
            <person name="Robinson-Rechavi M."/>
            <person name="Bucao C."/>
            <person name="Bouchez O."/>
            <person name="Gislard M."/>
            <person name="Lluch J."/>
            <person name="Milhes M."/>
            <person name="Lampietro C."/>
            <person name="Lopez Roques C."/>
            <person name="Donnadieu C."/>
            <person name="Braasch I."/>
            <person name="Desvignes T."/>
            <person name="Postlethwait J."/>
            <person name="Bobe J."/>
            <person name="Guiguen Y."/>
            <person name="Dirks R."/>
        </authorList>
    </citation>
    <scope>NUCLEOTIDE SEQUENCE</scope>
    <source>
        <strain evidence="5">Tag_6206</strain>
        <tissue evidence="5">Liver</tissue>
    </source>
</reference>
<dbReference type="GO" id="GO:0017020">
    <property type="term" value="F:myosin phosphatase regulator activity"/>
    <property type="evidence" value="ECO:0007669"/>
    <property type="project" value="TreeGrafter"/>
</dbReference>
<accession>A0A9D3RQG1</accession>
<protein>
    <submittedName>
        <fullName evidence="5">Uncharacterized protein</fullName>
    </submittedName>
</protein>
<evidence type="ECO:0000256" key="4">
    <source>
        <dbReference type="SAM" id="MobiDB-lite"/>
    </source>
</evidence>
<dbReference type="FunFam" id="1.25.40.20:FF:000198">
    <property type="entry name" value="Myosin binding subunit, isoform P"/>
    <property type="match status" value="1"/>
</dbReference>
<proteinExistence type="predicted"/>
<keyword evidence="6" id="KW-1185">Reference proteome</keyword>
<evidence type="ECO:0000313" key="5">
    <source>
        <dbReference type="EMBL" id="KAG5838980.1"/>
    </source>
</evidence>
<dbReference type="InterPro" id="IPR002110">
    <property type="entry name" value="Ankyrin_rpt"/>
</dbReference>
<feature type="compositionally biased region" description="Low complexity" evidence="4">
    <location>
        <begin position="409"/>
        <end position="419"/>
    </location>
</feature>
<feature type="repeat" description="ANK" evidence="3">
    <location>
        <begin position="223"/>
        <end position="255"/>
    </location>
</feature>
<evidence type="ECO:0000256" key="3">
    <source>
        <dbReference type="PROSITE-ProRule" id="PRU00023"/>
    </source>
</evidence>
<organism evidence="5 6">
    <name type="scientific">Anguilla anguilla</name>
    <name type="common">European freshwater eel</name>
    <name type="synonym">Muraena anguilla</name>
    <dbReference type="NCBI Taxonomy" id="7936"/>
    <lineage>
        <taxon>Eukaryota</taxon>
        <taxon>Metazoa</taxon>
        <taxon>Chordata</taxon>
        <taxon>Craniata</taxon>
        <taxon>Vertebrata</taxon>
        <taxon>Euteleostomi</taxon>
        <taxon>Actinopterygii</taxon>
        <taxon>Neopterygii</taxon>
        <taxon>Teleostei</taxon>
        <taxon>Anguilliformes</taxon>
        <taxon>Anguillidae</taxon>
        <taxon>Anguilla</taxon>
    </lineage>
</organism>
<dbReference type="InterPro" id="IPR036770">
    <property type="entry name" value="Ankyrin_rpt-contain_sf"/>
</dbReference>
<dbReference type="GO" id="GO:0004857">
    <property type="term" value="F:enzyme inhibitor activity"/>
    <property type="evidence" value="ECO:0007669"/>
    <property type="project" value="TreeGrafter"/>
</dbReference>
<keyword evidence="2 3" id="KW-0040">ANK repeat</keyword>
<feature type="repeat" description="ANK" evidence="3">
    <location>
        <begin position="128"/>
        <end position="160"/>
    </location>
</feature>
<sequence length="529" mass="57972">MEQTVSVERQRLARKRRAQQLKRWAACERDLQGKKSKAEKRHGSAHGPAHSHTHGPGKHVTFTATVELLEAAARNDLEEVRYLLENSVSPDLCNQDGLTALHQCCIDDHEDMLKVLLDGASVNVRDREQWTPLHAAATCGYTGLVHTLIQQGADLLAVNSDGNMPYDLCEDDLVLDIIEASMANHGITQAMINERRAALEQRMLGDVQTLLRDGEDVNQQDSQGATLLHVAAAHGLLQAAELLLQGGGRTEIQDRDGWQPLHAAACWGQVHVAELLVSHGASLNARTWLDETAIDLCEDEQFRAVLLDLKHKRDVIMRSQLRHTTPLCRRSSSTGSRGKLVRRTSLSDKNRLHRQEYETIAVLWMGDRNEEEEEEDDDGEKESNQVDSQSVNDQEGLTPEGGTHNSLVPAATAAPADPPCAGDCQDPVIWDVPRPPLPEGLWSGGRGLTLFELKKQRAAARNLGHAHPNCHLGNGSGGPGSEEDLPPPLLATNGSAVFYTPASGDPPLLRLKQPLEELEVKGRGCCRIS</sequence>
<dbReference type="SUPFAM" id="SSF48403">
    <property type="entry name" value="Ankyrin repeat"/>
    <property type="match status" value="1"/>
</dbReference>
<dbReference type="GO" id="GO:0005737">
    <property type="term" value="C:cytoplasm"/>
    <property type="evidence" value="ECO:0007669"/>
    <property type="project" value="TreeGrafter"/>
</dbReference>
<evidence type="ECO:0000313" key="6">
    <source>
        <dbReference type="Proteomes" id="UP001044222"/>
    </source>
</evidence>
<dbReference type="Proteomes" id="UP001044222">
    <property type="component" value="Chromosome 12"/>
</dbReference>
<feature type="region of interest" description="Disordered" evidence="4">
    <location>
        <begin position="23"/>
        <end position="58"/>
    </location>
</feature>
<gene>
    <name evidence="5" type="ORF">ANANG_G00229500</name>
</gene>
<dbReference type="PROSITE" id="PS50297">
    <property type="entry name" value="ANK_REP_REGION"/>
    <property type="match status" value="3"/>
</dbReference>
<dbReference type="EMBL" id="JAFIRN010000012">
    <property type="protein sequence ID" value="KAG5838980.1"/>
    <property type="molecule type" value="Genomic_DNA"/>
</dbReference>
<dbReference type="SMART" id="SM00248">
    <property type="entry name" value="ANK"/>
    <property type="match status" value="5"/>
</dbReference>
<feature type="compositionally biased region" description="Basic residues" evidence="4">
    <location>
        <begin position="34"/>
        <end position="57"/>
    </location>
</feature>
<dbReference type="PANTHER" id="PTHR24179:SF31">
    <property type="entry name" value="PROTEIN PHOSPHATASE 1 REGULATORY INHIBITOR SUBUNIT 16B"/>
    <property type="match status" value="1"/>
</dbReference>
<dbReference type="PROSITE" id="PS50088">
    <property type="entry name" value="ANK_REPEAT"/>
    <property type="match status" value="3"/>
</dbReference>
<dbReference type="GO" id="GO:0061028">
    <property type="term" value="P:establishment of endothelial barrier"/>
    <property type="evidence" value="ECO:0007669"/>
    <property type="project" value="TreeGrafter"/>
</dbReference>
<dbReference type="AlphaFoldDB" id="A0A9D3RQG1"/>
<feature type="region of interest" description="Disordered" evidence="4">
    <location>
        <begin position="363"/>
        <end position="419"/>
    </location>
</feature>
<name>A0A9D3RQG1_ANGAN</name>
<comment type="caution">
    <text evidence="5">The sequence shown here is derived from an EMBL/GenBank/DDBJ whole genome shotgun (WGS) entry which is preliminary data.</text>
</comment>
<evidence type="ECO:0000256" key="1">
    <source>
        <dbReference type="ARBA" id="ARBA00022737"/>
    </source>
</evidence>
<feature type="compositionally biased region" description="Polar residues" evidence="4">
    <location>
        <begin position="385"/>
        <end position="395"/>
    </location>
</feature>
<feature type="compositionally biased region" description="Acidic residues" evidence="4">
    <location>
        <begin position="369"/>
        <end position="380"/>
    </location>
</feature>
<dbReference type="Pfam" id="PF12796">
    <property type="entry name" value="Ank_2"/>
    <property type="match status" value="2"/>
</dbReference>
<feature type="repeat" description="ANK" evidence="3">
    <location>
        <begin position="256"/>
        <end position="288"/>
    </location>
</feature>
<dbReference type="PRINTS" id="PR01415">
    <property type="entry name" value="ANKYRIN"/>
</dbReference>
<dbReference type="Gene3D" id="1.25.40.20">
    <property type="entry name" value="Ankyrin repeat-containing domain"/>
    <property type="match status" value="2"/>
</dbReference>
<keyword evidence="1" id="KW-0677">Repeat</keyword>
<feature type="region of interest" description="Disordered" evidence="4">
    <location>
        <begin position="326"/>
        <end position="345"/>
    </location>
</feature>